<gene>
    <name evidence="1" type="ORF">GCM10023336_41870</name>
</gene>
<accession>A0ABP9KPI5</accession>
<dbReference type="SUPFAM" id="SSF52540">
    <property type="entry name" value="P-loop containing nucleoside triphosphate hydrolases"/>
    <property type="match status" value="1"/>
</dbReference>
<dbReference type="EMBL" id="BAABKC010000059">
    <property type="protein sequence ID" value="GAA5062993.1"/>
    <property type="molecule type" value="Genomic_DNA"/>
</dbReference>
<keyword evidence="2" id="KW-1185">Reference proteome</keyword>
<reference evidence="2" key="1">
    <citation type="journal article" date="2019" name="Int. J. Syst. Evol. Microbiol.">
        <title>The Global Catalogue of Microorganisms (GCM) 10K type strain sequencing project: providing services to taxonomists for standard genome sequencing and annotation.</title>
        <authorList>
            <consortium name="The Broad Institute Genomics Platform"/>
            <consortium name="The Broad Institute Genome Sequencing Center for Infectious Disease"/>
            <person name="Wu L."/>
            <person name="Ma J."/>
        </authorList>
    </citation>
    <scope>NUCLEOTIDE SEQUENCE [LARGE SCALE GENOMIC DNA]</scope>
    <source>
        <strain evidence="2">JCM 18410</strain>
    </source>
</reference>
<protein>
    <recommendedName>
        <fullName evidence="3">ATP-binding protein</fullName>
    </recommendedName>
</protein>
<proteinExistence type="predicted"/>
<sequence length="183" mass="19981">MTWAHRPGTTYQERQLSRLYVVTGAPGAGKSTLLPHLAAYPFATVDFDELPERDGSLLGIDITSPSADSVWPAYNRLWVRITAMMLRAGADVVVLCPLTPAEWASAAAGVPDPPHVLWARLDCADADRRTRLAARGWNADEIGEALDDAEELRHAVDREFTTTGRSPAETAAALSLWITSERE</sequence>
<comment type="caution">
    <text evidence="1">The sequence shown here is derived from an EMBL/GenBank/DDBJ whole genome shotgun (WGS) entry which is preliminary data.</text>
</comment>
<organism evidence="1 2">
    <name type="scientific">Streptomyces similanensis</name>
    <dbReference type="NCBI Taxonomy" id="1274988"/>
    <lineage>
        <taxon>Bacteria</taxon>
        <taxon>Bacillati</taxon>
        <taxon>Actinomycetota</taxon>
        <taxon>Actinomycetes</taxon>
        <taxon>Kitasatosporales</taxon>
        <taxon>Streptomycetaceae</taxon>
        <taxon>Streptomyces</taxon>
    </lineage>
</organism>
<dbReference type="InterPro" id="IPR027417">
    <property type="entry name" value="P-loop_NTPase"/>
</dbReference>
<evidence type="ECO:0000313" key="1">
    <source>
        <dbReference type="EMBL" id="GAA5062993.1"/>
    </source>
</evidence>
<evidence type="ECO:0008006" key="3">
    <source>
        <dbReference type="Google" id="ProtNLM"/>
    </source>
</evidence>
<name>A0ABP9KPI5_9ACTN</name>
<evidence type="ECO:0000313" key="2">
    <source>
        <dbReference type="Proteomes" id="UP001500124"/>
    </source>
</evidence>
<dbReference type="Gene3D" id="3.40.50.300">
    <property type="entry name" value="P-loop containing nucleotide triphosphate hydrolases"/>
    <property type="match status" value="1"/>
</dbReference>
<dbReference type="Proteomes" id="UP001500124">
    <property type="component" value="Unassembled WGS sequence"/>
</dbReference>